<dbReference type="EMBL" id="CAADRP010002229">
    <property type="protein sequence ID" value="VFU63871.1"/>
    <property type="molecule type" value="Genomic_DNA"/>
</dbReference>
<name>A0A6N2NCY2_SALVM</name>
<protein>
    <submittedName>
        <fullName evidence="1">Uncharacterized protein</fullName>
    </submittedName>
</protein>
<evidence type="ECO:0000313" key="1">
    <source>
        <dbReference type="EMBL" id="VFU63871.1"/>
    </source>
</evidence>
<organism evidence="1">
    <name type="scientific">Salix viminalis</name>
    <name type="common">Common osier</name>
    <name type="synonym">Basket willow</name>
    <dbReference type="NCBI Taxonomy" id="40686"/>
    <lineage>
        <taxon>Eukaryota</taxon>
        <taxon>Viridiplantae</taxon>
        <taxon>Streptophyta</taxon>
        <taxon>Embryophyta</taxon>
        <taxon>Tracheophyta</taxon>
        <taxon>Spermatophyta</taxon>
        <taxon>Magnoliopsida</taxon>
        <taxon>eudicotyledons</taxon>
        <taxon>Gunneridae</taxon>
        <taxon>Pentapetalae</taxon>
        <taxon>rosids</taxon>
        <taxon>fabids</taxon>
        <taxon>Malpighiales</taxon>
        <taxon>Salicaceae</taxon>
        <taxon>Saliceae</taxon>
        <taxon>Salix</taxon>
    </lineage>
</organism>
<gene>
    <name evidence="1" type="ORF">SVIM_LOCUS487469</name>
</gene>
<accession>A0A6N2NCY2</accession>
<dbReference type="AlphaFoldDB" id="A0A6N2NCY2"/>
<sequence>MLMITTLTCKQGSKKWEEEEEVFLAVTWTGPKRRFYGSICKSFTLTQNMRVLATSSTSTHEATAEFADWISKIMNSKS</sequence>
<proteinExistence type="predicted"/>
<reference evidence="1" key="1">
    <citation type="submission" date="2019-03" db="EMBL/GenBank/DDBJ databases">
        <authorList>
            <person name="Mank J."/>
            <person name="Almeida P."/>
        </authorList>
    </citation>
    <scope>NUCLEOTIDE SEQUENCE</scope>
    <source>
        <strain evidence="1">78183</strain>
    </source>
</reference>